<dbReference type="InterPro" id="IPR039910">
    <property type="entry name" value="D15-like"/>
</dbReference>
<evidence type="ECO:0000256" key="6">
    <source>
        <dbReference type="ARBA" id="ARBA00023136"/>
    </source>
</evidence>
<dbReference type="InterPro" id="IPR035243">
    <property type="entry name" value="TamA_POTRA_Dom_1"/>
</dbReference>
<dbReference type="Pfam" id="PF17243">
    <property type="entry name" value="POTRA_TamA_1"/>
    <property type="match status" value="1"/>
</dbReference>
<dbReference type="PANTHER" id="PTHR12815">
    <property type="entry name" value="SORTING AND ASSEMBLY MACHINERY SAMM50 PROTEIN FAMILY MEMBER"/>
    <property type="match status" value="1"/>
</dbReference>
<evidence type="ECO:0000256" key="9">
    <source>
        <dbReference type="ARBA" id="ARBA00093548"/>
    </source>
</evidence>
<dbReference type="Pfam" id="PF01103">
    <property type="entry name" value="Omp85"/>
    <property type="match status" value="1"/>
</dbReference>
<evidence type="ECO:0000256" key="4">
    <source>
        <dbReference type="ARBA" id="ARBA00022692"/>
    </source>
</evidence>
<evidence type="ECO:0000313" key="14">
    <source>
        <dbReference type="Proteomes" id="UP000632828"/>
    </source>
</evidence>
<dbReference type="GO" id="GO:0097347">
    <property type="term" value="C:TAM protein secretion complex"/>
    <property type="evidence" value="ECO:0007669"/>
    <property type="project" value="TreeGrafter"/>
</dbReference>
<dbReference type="GO" id="GO:0009306">
    <property type="term" value="P:protein secretion"/>
    <property type="evidence" value="ECO:0007669"/>
    <property type="project" value="TreeGrafter"/>
</dbReference>
<evidence type="ECO:0000259" key="11">
    <source>
        <dbReference type="Pfam" id="PF01103"/>
    </source>
</evidence>
<name>A0A8J6UKA6_9BACT</name>
<sequence length="581" mass="66402">MRLVTLFLFFFIITTSTAYATRLDVDVRSSEPSLQQIVKGALTTPLLSQKDERLNRQRLGSYQRQLPTIVKEIIEPYGYFYSTVSTRLEQPAADHFRIIIEVEAGEPLAITKFNLDLSGAGSNHPALQRLINQFPLRINDILRQDLYEQGKAGLRQAAAALGYLDASFEVHLIEVYLQERRAEIDLRFNTGEQYHFGAIRYVDRAGYPERFLKRFVSYHQGDVFSYSLLGKTQVNLMNADLFSSVSVQAKAHEAENYQVPVEIALLPLPRHRLRPGIGYGTDTGGRVSLDYRHLNLWEAAHELVGKLLIAQWRQQLQTTYIIPDRRRLDSLTLLTVGTEREDVDAYYRREVFGEAEYRRSFGRGYRGSLFVRATSERSRVADSDRRTQLLLQGFRLSWQQLDHPMTPERGSKIQLQVQGADENWFSDTSLLQLTVDAATLIPLPQRFSVFFRLGGGTTWHRQEFNILPVSLRYFAGGDRSVRGFKYNSLGPVNEDGEVVGGKHLLVGSVELEKRFLQRWGFATFYDVGNAFDSFNDYELKQGAGLGIRYFTQIGAIRLDVARQLGEKDNGYRLHFSLGLAW</sequence>
<keyword evidence="14" id="KW-1185">Reference proteome</keyword>
<comment type="subunit">
    <text evidence="9">Interacts with TamB to form the translocation and assembly module (TAM).</text>
</comment>
<evidence type="ECO:0000256" key="10">
    <source>
        <dbReference type="SAM" id="SignalP"/>
    </source>
</evidence>
<feature type="signal peptide" evidence="10">
    <location>
        <begin position="1"/>
        <end position="20"/>
    </location>
</feature>
<dbReference type="Gene3D" id="2.40.160.50">
    <property type="entry name" value="membrane protein fhac: a member of the omp85/tpsb transporter family"/>
    <property type="match status" value="1"/>
</dbReference>
<dbReference type="RefSeq" id="WP_191153427.1">
    <property type="nucleotide sequence ID" value="NZ_JACWUN010000001.1"/>
</dbReference>
<comment type="subcellular location">
    <subcellularLocation>
        <location evidence="1">Cell outer membrane</location>
    </subcellularLocation>
</comment>
<dbReference type="EMBL" id="JACWUN010000001">
    <property type="protein sequence ID" value="MBD1399152.1"/>
    <property type="molecule type" value="Genomic_DNA"/>
</dbReference>
<feature type="chain" id="PRO_5035148331" description="Translocation and assembly module subunit TamA" evidence="10">
    <location>
        <begin position="21"/>
        <end position="581"/>
    </location>
</feature>
<evidence type="ECO:0000256" key="1">
    <source>
        <dbReference type="ARBA" id="ARBA00004442"/>
    </source>
</evidence>
<gene>
    <name evidence="13" type="ORF">ICT70_00535</name>
</gene>
<dbReference type="GO" id="GO:0009279">
    <property type="term" value="C:cell outer membrane"/>
    <property type="evidence" value="ECO:0007669"/>
    <property type="project" value="UniProtKB-SubCell"/>
</dbReference>
<organism evidence="13 14">
    <name type="scientific">Pelovirga terrestris</name>
    <dbReference type="NCBI Taxonomy" id="2771352"/>
    <lineage>
        <taxon>Bacteria</taxon>
        <taxon>Pseudomonadati</taxon>
        <taxon>Thermodesulfobacteriota</taxon>
        <taxon>Desulfuromonadia</taxon>
        <taxon>Geobacterales</taxon>
        <taxon>Geobacteraceae</taxon>
        <taxon>Pelovirga</taxon>
    </lineage>
</organism>
<evidence type="ECO:0000259" key="12">
    <source>
        <dbReference type="Pfam" id="PF17243"/>
    </source>
</evidence>
<keyword evidence="5 10" id="KW-0732">Signal</keyword>
<dbReference type="Gene3D" id="3.10.20.310">
    <property type="entry name" value="membrane protein fhac"/>
    <property type="match status" value="3"/>
</dbReference>
<proteinExistence type="inferred from homology"/>
<keyword evidence="6" id="KW-0472">Membrane</keyword>
<keyword evidence="4" id="KW-0812">Transmembrane</keyword>
<evidence type="ECO:0000256" key="7">
    <source>
        <dbReference type="ARBA" id="ARBA00023237"/>
    </source>
</evidence>
<reference evidence="13" key="1">
    <citation type="submission" date="2020-09" db="EMBL/GenBank/DDBJ databases">
        <title>Pelobacter alkaliphilus sp. nov., a novel anaerobic arsenate-reducing bacterium from terrestrial mud volcano.</title>
        <authorList>
            <person name="Khomyakova M.A."/>
            <person name="Merkel A.Y."/>
            <person name="Slobodkin A.I."/>
        </authorList>
    </citation>
    <scope>NUCLEOTIDE SEQUENCE</scope>
    <source>
        <strain evidence="13">M08fum</strain>
    </source>
</reference>
<comment type="similarity">
    <text evidence="2">Belongs to the TamA family.</text>
</comment>
<dbReference type="InterPro" id="IPR000184">
    <property type="entry name" value="Bac_surfAg_D15"/>
</dbReference>
<feature type="domain" description="Bacterial surface antigen (D15)" evidence="11">
    <location>
        <begin position="380"/>
        <end position="581"/>
    </location>
</feature>
<accession>A0A8J6UKA6</accession>
<dbReference type="PANTHER" id="PTHR12815:SF47">
    <property type="entry name" value="TRANSLOCATION AND ASSEMBLY MODULE SUBUNIT TAMA"/>
    <property type="match status" value="1"/>
</dbReference>
<protein>
    <recommendedName>
        <fullName evidence="3">Translocation and assembly module subunit TamA</fullName>
    </recommendedName>
    <alternativeName>
        <fullName evidence="8">Autotransporter assembly factor TamA</fullName>
    </alternativeName>
</protein>
<feature type="domain" description="TamA POTRA" evidence="12">
    <location>
        <begin position="26"/>
        <end position="103"/>
    </location>
</feature>
<evidence type="ECO:0000256" key="2">
    <source>
        <dbReference type="ARBA" id="ARBA00010248"/>
    </source>
</evidence>
<evidence type="ECO:0000256" key="3">
    <source>
        <dbReference type="ARBA" id="ARBA00015419"/>
    </source>
</evidence>
<evidence type="ECO:0000256" key="8">
    <source>
        <dbReference type="ARBA" id="ARBA00033063"/>
    </source>
</evidence>
<comment type="caution">
    <text evidence="13">The sequence shown here is derived from an EMBL/GenBank/DDBJ whole genome shotgun (WGS) entry which is preliminary data.</text>
</comment>
<dbReference type="Proteomes" id="UP000632828">
    <property type="component" value="Unassembled WGS sequence"/>
</dbReference>
<evidence type="ECO:0000256" key="5">
    <source>
        <dbReference type="ARBA" id="ARBA00022729"/>
    </source>
</evidence>
<dbReference type="AlphaFoldDB" id="A0A8J6UKA6"/>
<keyword evidence="7" id="KW-0998">Cell outer membrane</keyword>
<evidence type="ECO:0000313" key="13">
    <source>
        <dbReference type="EMBL" id="MBD1399152.1"/>
    </source>
</evidence>